<gene>
    <name evidence="1" type="ORF">GON03_12545</name>
</gene>
<organism evidence="1 2">
    <name type="scientific">Nocardioides agri</name>
    <dbReference type="NCBI Taxonomy" id="2682843"/>
    <lineage>
        <taxon>Bacteria</taxon>
        <taxon>Bacillati</taxon>
        <taxon>Actinomycetota</taxon>
        <taxon>Actinomycetes</taxon>
        <taxon>Propionibacteriales</taxon>
        <taxon>Nocardioidaceae</taxon>
        <taxon>Nocardioides</taxon>
    </lineage>
</organism>
<dbReference type="RefSeq" id="WP_157342848.1">
    <property type="nucleotide sequence ID" value="NZ_WSEK01000004.1"/>
</dbReference>
<reference evidence="1 2" key="1">
    <citation type="submission" date="2019-12" db="EMBL/GenBank/DDBJ databases">
        <authorList>
            <person name="Huq M.A."/>
        </authorList>
    </citation>
    <scope>NUCLEOTIDE SEQUENCE [LARGE SCALE GENOMIC DNA]</scope>
    <source>
        <strain evidence="1 2">MAH-18</strain>
    </source>
</reference>
<dbReference type="Proteomes" id="UP000473525">
    <property type="component" value="Unassembled WGS sequence"/>
</dbReference>
<keyword evidence="2" id="KW-1185">Reference proteome</keyword>
<dbReference type="EMBL" id="WSEK01000004">
    <property type="protein sequence ID" value="MVQ50015.1"/>
    <property type="molecule type" value="Genomic_DNA"/>
</dbReference>
<name>A0A6L6XWX2_9ACTN</name>
<sequence length="365" mass="39108">MTGPDTPGIRRAWGWLAHLRDGGTVPWQDWSGGGPAGGLTLPGAQQLELLRRLNEAGPVSPSLAVRVLEASAPGRGRPDLELVGAVDRRPFGPPPVDPADLPDDELLRVAGAILAEDVVAAGLPEPARPRTPRPWRARYRLVGDPVLAAPRRADLIRRGLPPGRRGSVVYVLGTDVAQMTVDAWVARSLSYGAPPWPEFLAGARRRGTLPPAADPLRVCEEWAHEVGRARVAVVLDLDALPRLLRVRRPPAAAPDLSADAVDLARRVGQVLGLLAVPPQRRALLHEVLVPRLAAHPGAPLVLPQRHLRWARREGRRVRDGLLGAGYAVHGNPDGLLPVARHGVPEPSDAGVLALAMRLLLEKKAP</sequence>
<accession>A0A6L6XWX2</accession>
<comment type="caution">
    <text evidence="1">The sequence shown here is derived from an EMBL/GenBank/DDBJ whole genome shotgun (WGS) entry which is preliminary data.</text>
</comment>
<dbReference type="AlphaFoldDB" id="A0A6L6XWX2"/>
<evidence type="ECO:0000313" key="1">
    <source>
        <dbReference type="EMBL" id="MVQ50015.1"/>
    </source>
</evidence>
<proteinExistence type="predicted"/>
<protein>
    <submittedName>
        <fullName evidence="1">Uncharacterized protein</fullName>
    </submittedName>
</protein>
<evidence type="ECO:0000313" key="2">
    <source>
        <dbReference type="Proteomes" id="UP000473525"/>
    </source>
</evidence>